<dbReference type="GO" id="GO:0036503">
    <property type="term" value="P:ERAD pathway"/>
    <property type="evidence" value="ECO:0007669"/>
    <property type="project" value="TreeGrafter"/>
</dbReference>
<feature type="non-terminal residue" evidence="3">
    <location>
        <position position="1"/>
    </location>
</feature>
<comment type="caution">
    <text evidence="3">The sequence shown here is derived from an EMBL/GenBank/DDBJ whole genome shotgun (WGS) entry which is preliminary data.</text>
</comment>
<dbReference type="EMBL" id="BLQM01000308">
    <property type="protein sequence ID" value="GMH82037.1"/>
    <property type="molecule type" value="Genomic_DNA"/>
</dbReference>
<dbReference type="PROSITE" id="PS50076">
    <property type="entry name" value="DNAJ_2"/>
    <property type="match status" value="1"/>
</dbReference>
<reference evidence="4" key="1">
    <citation type="journal article" date="2023" name="Commun. Biol.">
        <title>Genome analysis of Parmales, the sister group of diatoms, reveals the evolutionary specialization of diatoms from phago-mixotrophs to photoautotrophs.</title>
        <authorList>
            <person name="Ban H."/>
            <person name="Sato S."/>
            <person name="Yoshikawa S."/>
            <person name="Yamada K."/>
            <person name="Nakamura Y."/>
            <person name="Ichinomiya M."/>
            <person name="Sato N."/>
            <person name="Blanc-Mathieu R."/>
            <person name="Endo H."/>
            <person name="Kuwata A."/>
            <person name="Ogata H."/>
        </authorList>
    </citation>
    <scope>NUCLEOTIDE SEQUENCE [LARGE SCALE GENOMIC DNA]</scope>
</reference>
<dbReference type="SUPFAM" id="SSF46565">
    <property type="entry name" value="Chaperone J-domain"/>
    <property type="match status" value="1"/>
</dbReference>
<accession>A0A9W7EKK9</accession>
<name>A0A9W7EKK9_9STRA</name>
<keyword evidence="1" id="KW-0143">Chaperone</keyword>
<dbReference type="PRINTS" id="PR00625">
    <property type="entry name" value="JDOMAIN"/>
</dbReference>
<protein>
    <recommendedName>
        <fullName evidence="2">J domain-containing protein</fullName>
    </recommendedName>
</protein>
<organism evidence="3 4">
    <name type="scientific">Triparma laevis f. inornata</name>
    <dbReference type="NCBI Taxonomy" id="1714386"/>
    <lineage>
        <taxon>Eukaryota</taxon>
        <taxon>Sar</taxon>
        <taxon>Stramenopiles</taxon>
        <taxon>Ochrophyta</taxon>
        <taxon>Bolidophyceae</taxon>
        <taxon>Parmales</taxon>
        <taxon>Triparmaceae</taxon>
        <taxon>Triparma</taxon>
    </lineage>
</organism>
<dbReference type="Pfam" id="PF00226">
    <property type="entry name" value="DnaJ"/>
    <property type="match status" value="1"/>
</dbReference>
<evidence type="ECO:0000313" key="3">
    <source>
        <dbReference type="EMBL" id="GMH82037.1"/>
    </source>
</evidence>
<feature type="domain" description="J" evidence="2">
    <location>
        <begin position="1"/>
        <end position="65"/>
    </location>
</feature>
<dbReference type="Proteomes" id="UP001162640">
    <property type="component" value="Unassembled WGS sequence"/>
</dbReference>
<gene>
    <name evidence="3" type="ORF">TL16_g09126</name>
</gene>
<dbReference type="InterPro" id="IPR036869">
    <property type="entry name" value="J_dom_sf"/>
</dbReference>
<evidence type="ECO:0000313" key="4">
    <source>
        <dbReference type="Proteomes" id="UP001162640"/>
    </source>
</evidence>
<dbReference type="PANTHER" id="PTHR44360">
    <property type="entry name" value="DNAJ HOMOLOG SUBFAMILY B MEMBER 9"/>
    <property type="match status" value="1"/>
</dbReference>
<sequence length="65" mass="7610">YYEILGVGVDATGKEITKKYRRLCVKHHPDKNGGDRHHRTKFDEISKAYDTLSDPEKRKMYDQLG</sequence>
<evidence type="ECO:0000259" key="2">
    <source>
        <dbReference type="PROSITE" id="PS50076"/>
    </source>
</evidence>
<dbReference type="InterPro" id="IPR001623">
    <property type="entry name" value="DnaJ_domain"/>
</dbReference>
<dbReference type="PANTHER" id="PTHR44360:SF1">
    <property type="entry name" value="DNAJ HOMOLOG SUBFAMILY B MEMBER 9"/>
    <property type="match status" value="1"/>
</dbReference>
<dbReference type="PROSITE" id="PS00636">
    <property type="entry name" value="DNAJ_1"/>
    <property type="match status" value="1"/>
</dbReference>
<dbReference type="CDD" id="cd06257">
    <property type="entry name" value="DnaJ"/>
    <property type="match status" value="1"/>
</dbReference>
<dbReference type="Gene3D" id="1.10.287.110">
    <property type="entry name" value="DnaJ domain"/>
    <property type="match status" value="1"/>
</dbReference>
<dbReference type="InterPro" id="IPR018253">
    <property type="entry name" value="DnaJ_domain_CS"/>
</dbReference>
<feature type="non-terminal residue" evidence="3">
    <location>
        <position position="65"/>
    </location>
</feature>
<dbReference type="GO" id="GO:0005783">
    <property type="term" value="C:endoplasmic reticulum"/>
    <property type="evidence" value="ECO:0007669"/>
    <property type="project" value="TreeGrafter"/>
</dbReference>
<dbReference type="AlphaFoldDB" id="A0A9W7EKK9"/>
<dbReference type="SMART" id="SM00271">
    <property type="entry name" value="DnaJ"/>
    <property type="match status" value="1"/>
</dbReference>
<dbReference type="InterPro" id="IPR051948">
    <property type="entry name" value="Hsp70_co-chaperone_J-domain"/>
</dbReference>
<evidence type="ECO:0000256" key="1">
    <source>
        <dbReference type="ARBA" id="ARBA00023186"/>
    </source>
</evidence>
<dbReference type="GO" id="GO:0051087">
    <property type="term" value="F:protein-folding chaperone binding"/>
    <property type="evidence" value="ECO:0007669"/>
    <property type="project" value="TreeGrafter"/>
</dbReference>
<dbReference type="GO" id="GO:0051787">
    <property type="term" value="F:misfolded protein binding"/>
    <property type="evidence" value="ECO:0007669"/>
    <property type="project" value="TreeGrafter"/>
</dbReference>
<proteinExistence type="predicted"/>